<dbReference type="InterPro" id="IPR049740">
    <property type="entry name" value="CopZ"/>
</dbReference>
<dbReference type="PRINTS" id="PR00944">
    <property type="entry name" value="CUEXPORT"/>
</dbReference>
<protein>
    <recommendedName>
        <fullName evidence="2">Copper chaperone CopZ</fullName>
    </recommendedName>
</protein>
<comment type="function">
    <text evidence="7">Chaperone that serves for the intracellular sequestration and transport of Cu(+). Delivers Cu(+) to the copper-exporting P-type ATPase A (CopA).</text>
</comment>
<dbReference type="GO" id="GO:0046872">
    <property type="term" value="F:metal ion binding"/>
    <property type="evidence" value="ECO:0007669"/>
    <property type="project" value="UniProtKB-KW"/>
</dbReference>
<sequence length="88" mass="9679">MVKNIIIRVNTKYKKCGGLNMKIDTLNVEGMSCEHCRNAVESALAKLNGVSSAEVDLDKGQVRVGYSEDKVTIAQMKDAIEDQGYDVK</sequence>
<evidence type="ECO:0000256" key="5">
    <source>
        <dbReference type="ARBA" id="ARBA00023008"/>
    </source>
</evidence>
<evidence type="ECO:0000256" key="2">
    <source>
        <dbReference type="ARBA" id="ARBA00015313"/>
    </source>
</evidence>
<dbReference type="SUPFAM" id="SSF55008">
    <property type="entry name" value="HMA, heavy metal-associated domain"/>
    <property type="match status" value="1"/>
</dbReference>
<keyword evidence="3" id="KW-0963">Cytoplasm</keyword>
<dbReference type="PANTHER" id="PTHR46594:SF4">
    <property type="entry name" value="P-TYPE CATION-TRANSPORTING ATPASE"/>
    <property type="match status" value="1"/>
</dbReference>
<dbReference type="Pfam" id="PF00403">
    <property type="entry name" value="HMA"/>
    <property type="match status" value="1"/>
</dbReference>
<proteinExistence type="predicted"/>
<dbReference type="InterPro" id="IPR036163">
    <property type="entry name" value="HMA_dom_sf"/>
</dbReference>
<evidence type="ECO:0000256" key="6">
    <source>
        <dbReference type="ARBA" id="ARBA00023186"/>
    </source>
</evidence>
<organism evidence="9 10">
    <name type="scientific">Staphylococcus lugdunensis</name>
    <dbReference type="NCBI Taxonomy" id="28035"/>
    <lineage>
        <taxon>Bacteria</taxon>
        <taxon>Bacillati</taxon>
        <taxon>Bacillota</taxon>
        <taxon>Bacilli</taxon>
        <taxon>Bacillales</taxon>
        <taxon>Staphylococcaceae</taxon>
        <taxon>Staphylococcus</taxon>
    </lineage>
</organism>
<evidence type="ECO:0000256" key="4">
    <source>
        <dbReference type="ARBA" id="ARBA00022723"/>
    </source>
</evidence>
<evidence type="ECO:0000256" key="1">
    <source>
        <dbReference type="ARBA" id="ARBA00004496"/>
    </source>
</evidence>
<dbReference type="AlphaFoldDB" id="A0ABD4EFK1"/>
<keyword evidence="5" id="KW-0186">Copper</keyword>
<evidence type="ECO:0000259" key="8">
    <source>
        <dbReference type="PROSITE" id="PS50846"/>
    </source>
</evidence>
<dbReference type="InterPro" id="IPR006122">
    <property type="entry name" value="HMA_Cu_ion-bd"/>
</dbReference>
<dbReference type="Proteomes" id="UP000070063">
    <property type="component" value="Unassembled WGS sequence"/>
</dbReference>
<name>A0ABD4EFK1_STALU</name>
<dbReference type="NCBIfam" id="NF033795">
    <property type="entry name" value="chaper_CopZ_Bs"/>
    <property type="match status" value="1"/>
</dbReference>
<dbReference type="InterPro" id="IPR017969">
    <property type="entry name" value="Heavy-metal-associated_CS"/>
</dbReference>
<dbReference type="InterPro" id="IPR000428">
    <property type="entry name" value="Cu-bd"/>
</dbReference>
<dbReference type="EMBL" id="LRQI01000048">
    <property type="protein sequence ID" value="KXA38393.1"/>
    <property type="molecule type" value="Genomic_DNA"/>
</dbReference>
<comment type="subcellular location">
    <subcellularLocation>
        <location evidence="1">Cytoplasm</location>
    </subcellularLocation>
</comment>
<evidence type="ECO:0000313" key="9">
    <source>
        <dbReference type="EMBL" id="KXA38393.1"/>
    </source>
</evidence>
<dbReference type="FunFam" id="3.30.70.100:FF:000001">
    <property type="entry name" value="ATPase copper transporting beta"/>
    <property type="match status" value="1"/>
</dbReference>
<dbReference type="CDD" id="cd00371">
    <property type="entry name" value="HMA"/>
    <property type="match status" value="1"/>
</dbReference>
<dbReference type="GO" id="GO:0005737">
    <property type="term" value="C:cytoplasm"/>
    <property type="evidence" value="ECO:0007669"/>
    <property type="project" value="UniProtKB-SubCell"/>
</dbReference>
<keyword evidence="4" id="KW-0479">Metal-binding</keyword>
<dbReference type="PROSITE" id="PS50846">
    <property type="entry name" value="HMA_2"/>
    <property type="match status" value="1"/>
</dbReference>
<accession>A0ABD4EFK1</accession>
<gene>
    <name evidence="9" type="ORF">HMPREF3225_01195</name>
</gene>
<feature type="domain" description="HMA" evidence="8">
    <location>
        <begin position="22"/>
        <end position="88"/>
    </location>
</feature>
<evidence type="ECO:0000256" key="3">
    <source>
        <dbReference type="ARBA" id="ARBA00022490"/>
    </source>
</evidence>
<dbReference type="Gene3D" id="3.30.70.100">
    <property type="match status" value="1"/>
</dbReference>
<dbReference type="PROSITE" id="PS01047">
    <property type="entry name" value="HMA_1"/>
    <property type="match status" value="1"/>
</dbReference>
<evidence type="ECO:0000256" key="7">
    <source>
        <dbReference type="ARBA" id="ARBA00025138"/>
    </source>
</evidence>
<keyword evidence="6" id="KW-0143">Chaperone</keyword>
<dbReference type="NCBIfam" id="TIGR00003">
    <property type="entry name" value="copper ion binding protein"/>
    <property type="match status" value="1"/>
</dbReference>
<dbReference type="PANTHER" id="PTHR46594">
    <property type="entry name" value="P-TYPE CATION-TRANSPORTING ATPASE"/>
    <property type="match status" value="1"/>
</dbReference>
<dbReference type="InterPro" id="IPR006121">
    <property type="entry name" value="HMA_dom"/>
</dbReference>
<comment type="caution">
    <text evidence="9">The sequence shown here is derived from an EMBL/GenBank/DDBJ whole genome shotgun (WGS) entry which is preliminary data.</text>
</comment>
<evidence type="ECO:0000313" key="10">
    <source>
        <dbReference type="Proteomes" id="UP000070063"/>
    </source>
</evidence>
<reference evidence="9 10" key="1">
    <citation type="submission" date="2016-01" db="EMBL/GenBank/DDBJ databases">
        <authorList>
            <person name="Mitreva M."/>
            <person name="Pepin K.H."/>
            <person name="Mihindukulasuriya K.A."/>
            <person name="Fulton R."/>
            <person name="Fronick C."/>
            <person name="O'Laughlin M."/>
            <person name="Miner T."/>
            <person name="Herter B."/>
            <person name="Rosa B.A."/>
            <person name="Cordes M."/>
            <person name="Tomlinson C."/>
            <person name="Wollam A."/>
            <person name="Palsikar V.B."/>
            <person name="Mardis E.R."/>
            <person name="Wilson R.K."/>
        </authorList>
    </citation>
    <scope>NUCLEOTIDE SEQUENCE [LARGE SCALE GENOMIC DNA]</scope>
    <source>
        <strain evidence="9 10">MJR7738</strain>
    </source>
</reference>